<keyword evidence="4 8" id="KW-0175">Coiled coil</keyword>
<proteinExistence type="inferred from homology"/>
<dbReference type="HAMAP" id="MF_00728">
    <property type="entry name" value="EzrA"/>
    <property type="match status" value="1"/>
</dbReference>
<evidence type="ECO:0000256" key="8">
    <source>
        <dbReference type="HAMAP-Rule" id="MF_00728"/>
    </source>
</evidence>
<keyword evidence="10" id="KW-1185">Reference proteome</keyword>
<reference evidence="9 10" key="1">
    <citation type="submission" date="2019-12" db="EMBL/GenBank/DDBJ databases">
        <title>The whole genome sequencing of a strain isolated from a Mars analog, Dalangtan Playa.</title>
        <authorList>
            <person name="Huang T."/>
        </authorList>
    </citation>
    <scope>NUCLEOTIDE SEQUENCE [LARGE SCALE GENOMIC DNA]</scope>
    <source>
        <strain evidence="9 10">DP4-553-S</strain>
    </source>
</reference>
<sequence length="563" mass="66174">MAYIIGGILILIALIIFGLIWRKRIYDEVDRLEGWKMDIMNRNVSAELSRVKTLNLSGETQENFEKWKDRWDSILTRELPDMEEYLFDAEEAADKYRFSASKQNLLRVEDALKAIESDIEQMYVELEQLLESEENSRKAIEELNPRVKELRKSLLHNRHHFGNSEARFESELDEINQTIEKYYQLTEEGNYFEAQKLVDGLREHLSELETKMKEFPGIYKKCRQTLPNQLDELQNGIVGMKKDGYHISHLGFEKEIHQYKTKLQDFIEQLDKGVLEEIVPFLEHVDERMKEMYQLLEKEAIAKNYVEQQLPSFRRDLEKEIQSFEDTTQEVERLQESYYLEDTDLENHLNLDKLIKQLKEDIDSIDRGLDEHTATNIELREKVETASNELEKLKARHEAFRSQIQTLRKDELEAKELILEMRKVLQDTHRTLMKSNIPGVPGFIWELFEEAANRVEDVAGKLEKQPLDIGEIQHSLAEAEKAVSSMTEQTEMLLEQARLVELVIQYGNRYRSKYPLLAARLSEAENRFRSFEYETALEEAVQALEEVEPGALKRLEAYSKVPS</sequence>
<comment type="function">
    <text evidence="8">Negative regulator of FtsZ ring formation; modulates the frequency and position of FtsZ ring formation. Inhibits FtsZ ring formation at polar sites. Interacts either with FtsZ or with one of its binding partners to promote depolymerization.</text>
</comment>
<accession>A0ABX7VZD9</accession>
<evidence type="ECO:0000313" key="10">
    <source>
        <dbReference type="Proteomes" id="UP000665043"/>
    </source>
</evidence>
<gene>
    <name evidence="8 9" type="primary">ezrA</name>
    <name evidence="9" type="ORF">ERJ70_12760</name>
</gene>
<feature type="coiled-coil region" evidence="8">
    <location>
        <begin position="112"/>
        <end position="143"/>
    </location>
</feature>
<evidence type="ECO:0000256" key="1">
    <source>
        <dbReference type="ARBA" id="ARBA00022618"/>
    </source>
</evidence>
<dbReference type="InterPro" id="IPR010379">
    <property type="entry name" value="EzrA"/>
</dbReference>
<keyword evidence="2 8" id="KW-0812">Transmembrane</keyword>
<dbReference type="Proteomes" id="UP000665043">
    <property type="component" value="Chromosome"/>
</dbReference>
<evidence type="ECO:0000256" key="7">
    <source>
        <dbReference type="ARBA" id="ARBA00023306"/>
    </source>
</evidence>
<dbReference type="EMBL" id="CP046956">
    <property type="protein sequence ID" value="QTN00092.1"/>
    <property type="molecule type" value="Genomic_DNA"/>
</dbReference>
<comment type="subcellular location">
    <subcellularLocation>
        <location evidence="8">Cell membrane</location>
        <topology evidence="8">Single-pass membrane protein</topology>
    </subcellularLocation>
    <text evidence="8">Colocalized with FtsZ to the nascent septal site.</text>
</comment>
<keyword evidence="5 8" id="KW-0472">Membrane</keyword>
<keyword evidence="6 8" id="KW-0717">Septation</keyword>
<evidence type="ECO:0000313" key="9">
    <source>
        <dbReference type="EMBL" id="QTN00092.1"/>
    </source>
</evidence>
<evidence type="ECO:0000256" key="3">
    <source>
        <dbReference type="ARBA" id="ARBA00022989"/>
    </source>
</evidence>
<dbReference type="NCBIfam" id="NF003413">
    <property type="entry name" value="PRK04778.1-7"/>
    <property type="match status" value="1"/>
</dbReference>
<feature type="topological domain" description="Cytoplasmic" evidence="8">
    <location>
        <begin position="22"/>
        <end position="563"/>
    </location>
</feature>
<comment type="similarity">
    <text evidence="8">Belongs to the EzrA family.</text>
</comment>
<evidence type="ECO:0000256" key="4">
    <source>
        <dbReference type="ARBA" id="ARBA00023054"/>
    </source>
</evidence>
<evidence type="ECO:0000256" key="2">
    <source>
        <dbReference type="ARBA" id="ARBA00022692"/>
    </source>
</evidence>
<evidence type="ECO:0000256" key="5">
    <source>
        <dbReference type="ARBA" id="ARBA00023136"/>
    </source>
</evidence>
<evidence type="ECO:0000256" key="6">
    <source>
        <dbReference type="ARBA" id="ARBA00023210"/>
    </source>
</evidence>
<dbReference type="Pfam" id="PF06160">
    <property type="entry name" value="EzrA"/>
    <property type="match status" value="1"/>
</dbReference>
<keyword evidence="8" id="KW-1003">Cell membrane</keyword>
<feature type="topological domain" description="Extracellular" evidence="8">
    <location>
        <begin position="1"/>
        <end position="2"/>
    </location>
</feature>
<feature type="coiled-coil region" evidence="8">
    <location>
        <begin position="314"/>
        <end position="427"/>
    </location>
</feature>
<organism evidence="9 10">
    <name type="scientific">Sediminibacillus dalangtanensis</name>
    <dbReference type="NCBI Taxonomy" id="2729421"/>
    <lineage>
        <taxon>Bacteria</taxon>
        <taxon>Bacillati</taxon>
        <taxon>Bacillota</taxon>
        <taxon>Bacilli</taxon>
        <taxon>Bacillales</taxon>
        <taxon>Bacillaceae</taxon>
        <taxon>Sediminibacillus</taxon>
    </lineage>
</organism>
<keyword evidence="3 8" id="KW-1133">Transmembrane helix</keyword>
<keyword evidence="1 8" id="KW-0132">Cell division</keyword>
<keyword evidence="7 8" id="KW-0131">Cell cycle</keyword>
<dbReference type="RefSeq" id="WP_209365239.1">
    <property type="nucleotide sequence ID" value="NZ_CP046956.1"/>
</dbReference>
<name>A0ABX7VZD9_9BACI</name>
<protein>
    <recommendedName>
        <fullName evidence="8">Septation ring formation regulator EzrA</fullName>
    </recommendedName>
</protein>